<dbReference type="EMBL" id="JAGMUV010000001">
    <property type="protein sequence ID" value="KAH7175304.1"/>
    <property type="molecule type" value="Genomic_DNA"/>
</dbReference>
<name>A0A9P9JML9_9HYPO</name>
<evidence type="ECO:0000313" key="2">
    <source>
        <dbReference type="Proteomes" id="UP000738349"/>
    </source>
</evidence>
<organism evidence="1 2">
    <name type="scientific">Dactylonectria macrodidyma</name>
    <dbReference type="NCBI Taxonomy" id="307937"/>
    <lineage>
        <taxon>Eukaryota</taxon>
        <taxon>Fungi</taxon>
        <taxon>Dikarya</taxon>
        <taxon>Ascomycota</taxon>
        <taxon>Pezizomycotina</taxon>
        <taxon>Sordariomycetes</taxon>
        <taxon>Hypocreomycetidae</taxon>
        <taxon>Hypocreales</taxon>
        <taxon>Nectriaceae</taxon>
        <taxon>Dactylonectria</taxon>
    </lineage>
</organism>
<protein>
    <submittedName>
        <fullName evidence="1">Uncharacterized protein</fullName>
    </submittedName>
</protein>
<evidence type="ECO:0000313" key="1">
    <source>
        <dbReference type="EMBL" id="KAH7175304.1"/>
    </source>
</evidence>
<keyword evidence="2" id="KW-1185">Reference proteome</keyword>
<accession>A0A9P9JML9</accession>
<dbReference type="PANTHER" id="PTHR10039">
    <property type="entry name" value="AMELOGENIN"/>
    <property type="match status" value="1"/>
</dbReference>
<sequence length="548" mass="61426">MLRTTSDTIDSLRRVVEKPQSRLARSTQRLTWHWKKDDVAKHLARIERVKAWFLIAMRNDSLKLQEERHLIESFSSSNSKILLQMRALSLSIEQDRDSKTSELKEMKQTTLLQHLAPIGPDTTHSKALSNHQPGTPNWFTTGPLQRFFDSDGKCGAILWLKGKSNDPTSAGSGKTTLLESKGQDSGFSAMELEDVFIKHASAASSIYLFIDAINESELSIELESLLYRLASGCPTMRTIVSSTADRTLNTNSSVVLLDAEMNVHDVNDDIQVYIDGKLKTNKMLGVLSERLKQEIRDFVLGRSNGMFRYARCQMDYLAFQRTGRGVRRALSDMPSNLNETYERALKNIKNSEDRQLELADAIVVEKDDDGIDEDIRLHDPKILIENSNGLLDFNPVTQTVSLAHSSIKTFLTSDWIRSSSASEFALEFSGGCGTINERTIYRYPFLNYAAWNWPHHLHNPSSDDWHVISAFLSARALERGGNYGSWIHTLVGSISPDIVTGTHPLYYAASFGFTPLVEAILLFDDSADLEAPGGRVGSTALQVACFRR</sequence>
<dbReference type="PANTHER" id="PTHR10039:SF16">
    <property type="entry name" value="GPI INOSITOL-DEACYLASE"/>
    <property type="match status" value="1"/>
</dbReference>
<dbReference type="AlphaFoldDB" id="A0A9P9JML9"/>
<proteinExistence type="predicted"/>
<gene>
    <name evidence="1" type="ORF">EDB81DRAFT_750857</name>
</gene>
<dbReference type="Proteomes" id="UP000738349">
    <property type="component" value="Unassembled WGS sequence"/>
</dbReference>
<dbReference type="OrthoDB" id="1577640at2759"/>
<reference evidence="1" key="1">
    <citation type="journal article" date="2021" name="Nat. Commun.">
        <title>Genetic determinants of endophytism in the Arabidopsis root mycobiome.</title>
        <authorList>
            <person name="Mesny F."/>
            <person name="Miyauchi S."/>
            <person name="Thiergart T."/>
            <person name="Pickel B."/>
            <person name="Atanasova L."/>
            <person name="Karlsson M."/>
            <person name="Huettel B."/>
            <person name="Barry K.W."/>
            <person name="Haridas S."/>
            <person name="Chen C."/>
            <person name="Bauer D."/>
            <person name="Andreopoulos W."/>
            <person name="Pangilinan J."/>
            <person name="LaButti K."/>
            <person name="Riley R."/>
            <person name="Lipzen A."/>
            <person name="Clum A."/>
            <person name="Drula E."/>
            <person name="Henrissat B."/>
            <person name="Kohler A."/>
            <person name="Grigoriev I.V."/>
            <person name="Martin F.M."/>
            <person name="Hacquard S."/>
        </authorList>
    </citation>
    <scope>NUCLEOTIDE SEQUENCE</scope>
    <source>
        <strain evidence="1">MPI-CAGE-AT-0147</strain>
    </source>
</reference>
<comment type="caution">
    <text evidence="1">The sequence shown here is derived from an EMBL/GenBank/DDBJ whole genome shotgun (WGS) entry which is preliminary data.</text>
</comment>